<evidence type="ECO:0000256" key="2">
    <source>
        <dbReference type="ARBA" id="ARBA00006679"/>
    </source>
</evidence>
<keyword evidence="5 7" id="KW-1133">Transmembrane helix</keyword>
<accession>A0ABU0IZZ4</accession>
<dbReference type="Pfam" id="PF07681">
    <property type="entry name" value="DoxX"/>
    <property type="match status" value="1"/>
</dbReference>
<dbReference type="Proteomes" id="UP001242480">
    <property type="component" value="Unassembled WGS sequence"/>
</dbReference>
<dbReference type="InterPro" id="IPR032808">
    <property type="entry name" value="DoxX"/>
</dbReference>
<feature type="transmembrane region" description="Helical" evidence="7">
    <location>
        <begin position="72"/>
        <end position="91"/>
    </location>
</feature>
<dbReference type="RefSeq" id="WP_307267425.1">
    <property type="nucleotide sequence ID" value="NZ_JAUSVX010000001.1"/>
</dbReference>
<gene>
    <name evidence="8" type="ORF">QO011_000585</name>
</gene>
<evidence type="ECO:0000256" key="3">
    <source>
        <dbReference type="ARBA" id="ARBA00022475"/>
    </source>
</evidence>
<dbReference type="EMBL" id="JAUSVX010000001">
    <property type="protein sequence ID" value="MDQ0467590.1"/>
    <property type="molecule type" value="Genomic_DNA"/>
</dbReference>
<dbReference type="InterPro" id="IPR051907">
    <property type="entry name" value="DoxX-like_oxidoreductase"/>
</dbReference>
<feature type="transmembrane region" description="Helical" evidence="7">
    <location>
        <begin position="103"/>
        <end position="126"/>
    </location>
</feature>
<keyword evidence="3" id="KW-1003">Cell membrane</keyword>
<sequence length="133" mass="14032">MDRLKALVALAARLLLAQIFLVEGWGKIAGYADVQQYMIAHGVRGELLPLVIATELGFGLCIAAGVLTRLAALVLAGFCVLTALIFHADFGDPDQLVNFQKNAAMAGGFLALLALGPGAVSVDAWLERRKGAR</sequence>
<dbReference type="PANTHER" id="PTHR33452:SF1">
    <property type="entry name" value="INNER MEMBRANE PROTEIN YPHA-RELATED"/>
    <property type="match status" value="1"/>
</dbReference>
<dbReference type="PANTHER" id="PTHR33452">
    <property type="entry name" value="OXIDOREDUCTASE CATD-RELATED"/>
    <property type="match status" value="1"/>
</dbReference>
<keyword evidence="9" id="KW-1185">Reference proteome</keyword>
<evidence type="ECO:0000256" key="7">
    <source>
        <dbReference type="SAM" id="Phobius"/>
    </source>
</evidence>
<protein>
    <submittedName>
        <fullName evidence="8">Oxidoreductase</fullName>
    </submittedName>
</protein>
<evidence type="ECO:0000313" key="8">
    <source>
        <dbReference type="EMBL" id="MDQ0467590.1"/>
    </source>
</evidence>
<comment type="subcellular location">
    <subcellularLocation>
        <location evidence="1">Cell membrane</location>
        <topology evidence="1">Multi-pass membrane protein</topology>
    </subcellularLocation>
</comment>
<reference evidence="8 9" key="1">
    <citation type="submission" date="2023-07" db="EMBL/GenBank/DDBJ databases">
        <title>Genomic Encyclopedia of Type Strains, Phase IV (KMG-IV): sequencing the most valuable type-strain genomes for metagenomic binning, comparative biology and taxonomic classification.</title>
        <authorList>
            <person name="Goeker M."/>
        </authorList>
    </citation>
    <scope>NUCLEOTIDE SEQUENCE [LARGE SCALE GENOMIC DNA]</scope>
    <source>
        <strain evidence="8 9">DSM 19619</strain>
    </source>
</reference>
<proteinExistence type="inferred from homology"/>
<evidence type="ECO:0000313" key="9">
    <source>
        <dbReference type="Proteomes" id="UP001242480"/>
    </source>
</evidence>
<evidence type="ECO:0000256" key="1">
    <source>
        <dbReference type="ARBA" id="ARBA00004651"/>
    </source>
</evidence>
<comment type="caution">
    <text evidence="8">The sequence shown here is derived from an EMBL/GenBank/DDBJ whole genome shotgun (WGS) entry which is preliminary data.</text>
</comment>
<name>A0ABU0IZZ4_9HYPH</name>
<evidence type="ECO:0000256" key="4">
    <source>
        <dbReference type="ARBA" id="ARBA00022692"/>
    </source>
</evidence>
<organism evidence="8 9">
    <name type="scientific">Labrys wisconsinensis</name>
    <dbReference type="NCBI Taxonomy" id="425677"/>
    <lineage>
        <taxon>Bacteria</taxon>
        <taxon>Pseudomonadati</taxon>
        <taxon>Pseudomonadota</taxon>
        <taxon>Alphaproteobacteria</taxon>
        <taxon>Hyphomicrobiales</taxon>
        <taxon>Xanthobacteraceae</taxon>
        <taxon>Labrys</taxon>
    </lineage>
</organism>
<evidence type="ECO:0000256" key="6">
    <source>
        <dbReference type="ARBA" id="ARBA00023136"/>
    </source>
</evidence>
<comment type="similarity">
    <text evidence="2">Belongs to the DoxX family.</text>
</comment>
<keyword evidence="4 7" id="KW-0812">Transmembrane</keyword>
<feature type="transmembrane region" description="Helical" evidence="7">
    <location>
        <begin position="48"/>
        <end position="67"/>
    </location>
</feature>
<evidence type="ECO:0000256" key="5">
    <source>
        <dbReference type="ARBA" id="ARBA00022989"/>
    </source>
</evidence>
<keyword evidence="6 7" id="KW-0472">Membrane</keyword>